<dbReference type="Proteomes" id="UP000556700">
    <property type="component" value="Unassembled WGS sequence"/>
</dbReference>
<evidence type="ECO:0000313" key="2">
    <source>
        <dbReference type="EMBL" id="CAD0002985.1"/>
    </source>
</evidence>
<evidence type="ECO:0000259" key="1">
    <source>
        <dbReference type="SMART" id="SM01008"/>
    </source>
</evidence>
<reference evidence="2 3" key="1">
    <citation type="submission" date="2020-06" db="EMBL/GenBank/DDBJ databases">
        <authorList>
            <person name="Criscuolo A."/>
        </authorList>
    </citation>
    <scope>NUCLEOTIDE SEQUENCE [LARGE SCALE GENOMIC DNA]</scope>
    <source>
        <strain evidence="3">CIP 110025</strain>
    </source>
</reference>
<dbReference type="SUPFAM" id="SSF56003">
    <property type="entry name" value="Molybdenum cofactor-binding domain"/>
    <property type="match status" value="2"/>
</dbReference>
<dbReference type="InterPro" id="IPR019546">
    <property type="entry name" value="TAT_signal_bac_arc"/>
</dbReference>
<dbReference type="EMBL" id="CAIJDO010000102">
    <property type="protein sequence ID" value="CAD0002985.1"/>
    <property type="molecule type" value="Genomic_DNA"/>
</dbReference>
<dbReference type="PANTHER" id="PTHR47495">
    <property type="entry name" value="ALDEHYDE DEHYDROGENASE"/>
    <property type="match status" value="1"/>
</dbReference>
<dbReference type="AlphaFoldDB" id="A0A6V6YU23"/>
<dbReference type="Gene3D" id="3.90.1170.50">
    <property type="entry name" value="Aldehyde oxidase/xanthine dehydrogenase, a/b hammerhead"/>
    <property type="match status" value="1"/>
</dbReference>
<dbReference type="InterPro" id="IPR000674">
    <property type="entry name" value="Ald_Oxase/Xan_DH_a/b"/>
</dbReference>
<dbReference type="InterPro" id="IPR037165">
    <property type="entry name" value="AldOxase/xan_DH_Mopterin-bd_sf"/>
</dbReference>
<comment type="caution">
    <text evidence="2">The sequence shown here is derived from an EMBL/GenBank/DDBJ whole genome shotgun (WGS) entry which is preliminary data.</text>
</comment>
<accession>A0A6V6YU23</accession>
<dbReference type="InterPro" id="IPR012368">
    <property type="entry name" value="OxRdtase_Mopterin-bd_su_IorB"/>
</dbReference>
<feature type="domain" description="Aldehyde oxidase/xanthine dehydrogenase a/b hammerhead" evidence="1">
    <location>
        <begin position="211"/>
        <end position="297"/>
    </location>
</feature>
<dbReference type="SMART" id="SM01008">
    <property type="entry name" value="Ald_Xan_dh_C"/>
    <property type="match status" value="1"/>
</dbReference>
<organism evidence="2 3">
    <name type="scientific">Flavobacterium chungangense</name>
    <dbReference type="NCBI Taxonomy" id="554283"/>
    <lineage>
        <taxon>Bacteria</taxon>
        <taxon>Pseudomonadati</taxon>
        <taxon>Bacteroidota</taxon>
        <taxon>Flavobacteriia</taxon>
        <taxon>Flavobacteriales</taxon>
        <taxon>Flavobacteriaceae</taxon>
        <taxon>Flavobacterium</taxon>
    </lineage>
</organism>
<dbReference type="Gene3D" id="3.30.365.10">
    <property type="entry name" value="Aldehyde oxidase/xanthine dehydrogenase, molybdopterin binding domain"/>
    <property type="match status" value="4"/>
</dbReference>
<dbReference type="InterPro" id="IPR006311">
    <property type="entry name" value="TAT_signal"/>
</dbReference>
<dbReference type="InterPro" id="IPR046867">
    <property type="entry name" value="AldOxase/xan_DH_MoCoBD2"/>
</dbReference>
<dbReference type="InterPro" id="IPR008274">
    <property type="entry name" value="AldOxase/xan_DH_MoCoBD1"/>
</dbReference>
<keyword evidence="3" id="KW-1185">Reference proteome</keyword>
<protein>
    <submittedName>
        <fullName evidence="2">Xanthine dehydrogenase</fullName>
    </submittedName>
</protein>
<dbReference type="Pfam" id="PF20256">
    <property type="entry name" value="MoCoBD_2"/>
    <property type="match status" value="2"/>
</dbReference>
<sequence length="720" mass="79915">MTQNNNIDTTRRNFLKLTGLGGAALCLGFYFPANGAPVVVHPSELNDSEIELCPWIIINPSGKVTIVNHRAEMGQGSYQSVPQIVAEELEVDMKDINVIFAIGNEKKYGGQITGGSSTIRSAYKKLLKLSAAAREMLITAAATKWNVPVTDCYAESGHVIHKPSGKKLHYGELAEAASKLETPKEPKLKKISEYKLIRKPLKRIDTPLKTNGELIFGLDTRIPGMLFASVERDPRYFGKVKSFDATAALKIPGVKRVFKVKMGYYEHMREGVAVVATSTWAALEGRKQLKVEWDSSGFKHWSTPEIFETQNNLLKTEEGMSLKTQGNPTEILSKTDKKLDVIYQTPYQSHAAMEPINCIAHHKGDSVEIWGPIQAPGWVQDYISKKFGIDKEKVIVNMTFLGGGFGRKAMNDYPYEAVAVSKEIGGPVQIVWTREDDATLGPFRPGISYRCEGTISNGKIDALKFRMAGQNNGHWSGAPKNKPNGSTSEGFLKPYYESIKNVSISDVLFETSIPTSFWRSVYASTNGFAYESFIDEMAHEARKDPLTFRREHLQEERCQKLIDKLEEVSGWKNRKKNEGYGVAITECFNSTVGQVVKVSKNPAGGVKIDKVWAVMDCGWYVNPDIIHAQVEGSIVMGLGAATTHQITFKENIVEQHNFYDYPMPRINEIPLIEVHIIDNEEDAGGVGEPALPPFAPALTNAIFDLTGKRIRNLPFSLGTV</sequence>
<dbReference type="PROSITE" id="PS51318">
    <property type="entry name" value="TAT"/>
    <property type="match status" value="1"/>
</dbReference>
<name>A0A6V6YU23_9FLAO</name>
<evidence type="ECO:0000313" key="3">
    <source>
        <dbReference type="Proteomes" id="UP000556700"/>
    </source>
</evidence>
<dbReference type="RefSeq" id="WP_031456486.1">
    <property type="nucleotide sequence ID" value="NZ_CAIJDO010000102.1"/>
</dbReference>
<proteinExistence type="predicted"/>
<dbReference type="NCBIfam" id="TIGR01409">
    <property type="entry name" value="TAT_signal_seq"/>
    <property type="match status" value="1"/>
</dbReference>
<dbReference type="PIRSF" id="PIRSF036389">
    <property type="entry name" value="IOR_B"/>
    <property type="match status" value="1"/>
</dbReference>
<dbReference type="GO" id="GO:0016491">
    <property type="term" value="F:oxidoreductase activity"/>
    <property type="evidence" value="ECO:0007669"/>
    <property type="project" value="InterPro"/>
</dbReference>
<dbReference type="Pfam" id="PF02738">
    <property type="entry name" value="MoCoBD_1"/>
    <property type="match status" value="1"/>
</dbReference>
<gene>
    <name evidence="2" type="ORF">FLACHUCJ7_01186</name>
</gene>
<dbReference type="InterPro" id="IPR052516">
    <property type="entry name" value="N-heterocyclic_Hydroxylase"/>
</dbReference>
<dbReference type="PANTHER" id="PTHR47495:SF2">
    <property type="entry name" value="ALDEHYDE DEHYDROGENASE"/>
    <property type="match status" value="1"/>
</dbReference>